<protein>
    <recommendedName>
        <fullName evidence="1">Glycosyltransferase 2-like domain-containing protein</fullName>
    </recommendedName>
</protein>
<dbReference type="PANTHER" id="PTHR43630">
    <property type="entry name" value="POLY-BETA-1,6-N-ACETYL-D-GLUCOSAMINE SYNTHASE"/>
    <property type="match status" value="1"/>
</dbReference>
<dbReference type="EMBL" id="MEXR01000017">
    <property type="protein sequence ID" value="OGD09973.1"/>
    <property type="molecule type" value="Genomic_DNA"/>
</dbReference>
<dbReference type="STRING" id="1797263.A2397_00330"/>
<comment type="caution">
    <text evidence="2">The sequence shown here is derived from an EMBL/GenBank/DDBJ whole genome shotgun (WGS) entry which is preliminary data.</text>
</comment>
<dbReference type="Gene3D" id="3.90.550.10">
    <property type="entry name" value="Spore Coat Polysaccharide Biosynthesis Protein SpsA, Chain A"/>
    <property type="match status" value="1"/>
</dbReference>
<evidence type="ECO:0000313" key="2">
    <source>
        <dbReference type="EMBL" id="OGD09973.1"/>
    </source>
</evidence>
<reference evidence="2 3" key="1">
    <citation type="journal article" date="2016" name="Nat. Commun.">
        <title>Thousands of microbial genomes shed light on interconnected biogeochemical processes in an aquifer system.</title>
        <authorList>
            <person name="Anantharaman K."/>
            <person name="Brown C.T."/>
            <person name="Hug L.A."/>
            <person name="Sharon I."/>
            <person name="Castelle C.J."/>
            <person name="Probst A.J."/>
            <person name="Thomas B.C."/>
            <person name="Singh A."/>
            <person name="Wilkins M.J."/>
            <person name="Karaoz U."/>
            <person name="Brodie E.L."/>
            <person name="Williams K.H."/>
            <person name="Hubbard S.S."/>
            <person name="Banfield J.F."/>
        </authorList>
    </citation>
    <scope>NUCLEOTIDE SEQUENCE [LARGE SCALE GENOMIC DNA]</scope>
</reference>
<dbReference type="CDD" id="cd02511">
    <property type="entry name" value="Beta4Glucosyltransferase"/>
    <property type="match status" value="1"/>
</dbReference>
<sequence>MLSAIVIAKNEQDQLTRCLSSLKFADEIIVIDNNSTDRTAKIAKDLKAKVIKFSLQGDYSRIRNFALQQASYPWVLFVDADEVVSSELSEEIKSELSKPAFSGYFLPRLDFLWGQPLLHGDTGNIKLLRLAKKDAGFWRGKVHETWQITGPTGQLSHPLQHYPHPSLYEFLTSLNQYSDIRASELFEKQTSANIIKIVLYPVGKFINLWLLKRGFLDGTAGFVHAMSMAFYSYLVQAKLYFLHHPIRIHEIGK</sequence>
<dbReference type="AlphaFoldDB" id="A0A1F4ZU72"/>
<dbReference type="SUPFAM" id="SSF53448">
    <property type="entry name" value="Nucleotide-diphospho-sugar transferases"/>
    <property type="match status" value="1"/>
</dbReference>
<dbReference type="Proteomes" id="UP000176424">
    <property type="component" value="Unassembled WGS sequence"/>
</dbReference>
<dbReference type="Pfam" id="PF00535">
    <property type="entry name" value="Glycos_transf_2"/>
    <property type="match status" value="1"/>
</dbReference>
<dbReference type="InterPro" id="IPR029044">
    <property type="entry name" value="Nucleotide-diphossugar_trans"/>
</dbReference>
<organism evidence="2 3">
    <name type="scientific">Candidatus Amesbacteria bacterium RIFOXYB1_FULL_44_23</name>
    <dbReference type="NCBI Taxonomy" id="1797263"/>
    <lineage>
        <taxon>Bacteria</taxon>
        <taxon>Candidatus Amesiibacteriota</taxon>
    </lineage>
</organism>
<dbReference type="InterPro" id="IPR001173">
    <property type="entry name" value="Glyco_trans_2-like"/>
</dbReference>
<dbReference type="PANTHER" id="PTHR43630:SF2">
    <property type="entry name" value="GLYCOSYLTRANSFERASE"/>
    <property type="match status" value="1"/>
</dbReference>
<gene>
    <name evidence="2" type="ORF">A2397_00330</name>
</gene>
<accession>A0A1F4ZU72</accession>
<evidence type="ECO:0000259" key="1">
    <source>
        <dbReference type="Pfam" id="PF00535"/>
    </source>
</evidence>
<feature type="domain" description="Glycosyltransferase 2-like" evidence="1">
    <location>
        <begin position="3"/>
        <end position="106"/>
    </location>
</feature>
<proteinExistence type="predicted"/>
<evidence type="ECO:0000313" key="3">
    <source>
        <dbReference type="Proteomes" id="UP000176424"/>
    </source>
</evidence>
<name>A0A1F4ZU72_9BACT</name>